<name>A0A6J4VBE4_9BACT</name>
<evidence type="ECO:0000256" key="1">
    <source>
        <dbReference type="SAM" id="MobiDB-lite"/>
    </source>
</evidence>
<proteinExistence type="predicted"/>
<organism evidence="2">
    <name type="scientific">uncultured Thermomicrobiales bacterium</name>
    <dbReference type="NCBI Taxonomy" id="1645740"/>
    <lineage>
        <taxon>Bacteria</taxon>
        <taxon>Pseudomonadati</taxon>
        <taxon>Thermomicrobiota</taxon>
        <taxon>Thermomicrobia</taxon>
        <taxon>Thermomicrobiales</taxon>
        <taxon>environmental samples</taxon>
    </lineage>
</organism>
<feature type="region of interest" description="Disordered" evidence="1">
    <location>
        <begin position="1"/>
        <end position="64"/>
    </location>
</feature>
<feature type="non-terminal residue" evidence="2">
    <location>
        <position position="127"/>
    </location>
</feature>
<feature type="compositionally biased region" description="Basic and acidic residues" evidence="1">
    <location>
        <begin position="98"/>
        <end position="109"/>
    </location>
</feature>
<evidence type="ECO:0000313" key="2">
    <source>
        <dbReference type="EMBL" id="CAA9572437.1"/>
    </source>
</evidence>
<reference evidence="2" key="1">
    <citation type="submission" date="2020-02" db="EMBL/GenBank/DDBJ databases">
        <authorList>
            <person name="Meier V. D."/>
        </authorList>
    </citation>
    <scope>NUCLEOTIDE SEQUENCE</scope>
    <source>
        <strain evidence="2">AVDCRST_MAG88</strain>
    </source>
</reference>
<dbReference type="AlphaFoldDB" id="A0A6J4VBE4"/>
<protein>
    <submittedName>
        <fullName evidence="2">Uncharacterized protein</fullName>
    </submittedName>
</protein>
<sequence>DGHNGRLGYRSNRGRGRAVPGPAPLAEIRGADQPRHAARPRLPRPLSGRRADRPGSGRRPLLPLARLLRRAGHGRGLCLGGHPHLSLPVAVAQPAPHLPDRDADVGRDPRRQHRDGAGAPDRLPARP</sequence>
<feature type="region of interest" description="Disordered" evidence="1">
    <location>
        <begin position="90"/>
        <end position="127"/>
    </location>
</feature>
<accession>A0A6J4VBE4</accession>
<gene>
    <name evidence="2" type="ORF">AVDCRST_MAG88-2474</name>
</gene>
<dbReference type="EMBL" id="CADCWM010000619">
    <property type="protein sequence ID" value="CAA9572437.1"/>
    <property type="molecule type" value="Genomic_DNA"/>
</dbReference>
<feature type="non-terminal residue" evidence="2">
    <location>
        <position position="1"/>
    </location>
</feature>